<dbReference type="SMART" id="SM00054">
    <property type="entry name" value="EFh"/>
    <property type="match status" value="4"/>
</dbReference>
<dbReference type="InterPro" id="IPR050145">
    <property type="entry name" value="Centrin_CML-like"/>
</dbReference>
<dbReference type="SUPFAM" id="SSF47473">
    <property type="entry name" value="EF-hand"/>
    <property type="match status" value="1"/>
</dbReference>
<feature type="domain" description="EF-hand" evidence="4">
    <location>
        <begin position="186"/>
        <end position="221"/>
    </location>
</feature>
<sequence>MKPEYAPPIDIESFEEDDDDDETSQSSCQSSSSQMTEDDSESPISSFDNQARAENIKRHVQKVVQRKKAEAAGTAIQLEDGGATIDPNEVERYTNFGMLKKTVLMAMANTMDRGEVQKLRELFVKIDTNDSGSITLIELIDAFKEATPDVDENRVKELFKGVDRDKSGHIHYAEFLAALAESHGLVTLNRLQEAFDRIDHEGKGYIDHDDLKNILGADYDKDTVDEMIKEGDFKKNNQIDYEELLQLMFSDPVKGGELAGSIPLSPRDQRHSLNMLTPVSSYEDTP</sequence>
<organism evidence="5 6">
    <name type="scientific">Thalassiosira oceanica</name>
    <name type="common">Marine diatom</name>
    <dbReference type="NCBI Taxonomy" id="159749"/>
    <lineage>
        <taxon>Eukaryota</taxon>
        <taxon>Sar</taxon>
        <taxon>Stramenopiles</taxon>
        <taxon>Ochrophyta</taxon>
        <taxon>Bacillariophyta</taxon>
        <taxon>Coscinodiscophyceae</taxon>
        <taxon>Thalassiosirophycidae</taxon>
        <taxon>Thalassiosirales</taxon>
        <taxon>Thalassiosiraceae</taxon>
        <taxon>Thalassiosira</taxon>
    </lineage>
</organism>
<evidence type="ECO:0000256" key="3">
    <source>
        <dbReference type="SAM" id="MobiDB-lite"/>
    </source>
</evidence>
<feature type="compositionally biased region" description="Low complexity" evidence="3">
    <location>
        <begin position="24"/>
        <end position="35"/>
    </location>
</feature>
<dbReference type="GO" id="GO:0005509">
    <property type="term" value="F:calcium ion binding"/>
    <property type="evidence" value="ECO:0007669"/>
    <property type="project" value="InterPro"/>
</dbReference>
<keyword evidence="6" id="KW-1185">Reference proteome</keyword>
<keyword evidence="1" id="KW-0677">Repeat</keyword>
<dbReference type="PANTHER" id="PTHR23050">
    <property type="entry name" value="CALCIUM BINDING PROTEIN"/>
    <property type="match status" value="1"/>
</dbReference>
<dbReference type="FunFam" id="1.10.238.10:FF:000003">
    <property type="entry name" value="Calmodulin A"/>
    <property type="match status" value="1"/>
</dbReference>
<reference evidence="5 6" key="1">
    <citation type="journal article" date="2012" name="Genome Biol.">
        <title>Genome and low-iron response of an oceanic diatom adapted to chronic iron limitation.</title>
        <authorList>
            <person name="Lommer M."/>
            <person name="Specht M."/>
            <person name="Roy A.S."/>
            <person name="Kraemer L."/>
            <person name="Andreson R."/>
            <person name="Gutowska M.A."/>
            <person name="Wolf J."/>
            <person name="Bergner S.V."/>
            <person name="Schilhabel M.B."/>
            <person name="Klostermeier U.C."/>
            <person name="Beiko R.G."/>
            <person name="Rosenstiel P."/>
            <person name="Hippler M."/>
            <person name="Laroche J."/>
        </authorList>
    </citation>
    <scope>NUCLEOTIDE SEQUENCE [LARGE SCALE GENOMIC DNA]</scope>
    <source>
        <strain evidence="5 6">CCMP1005</strain>
    </source>
</reference>
<evidence type="ECO:0000259" key="4">
    <source>
        <dbReference type="PROSITE" id="PS50222"/>
    </source>
</evidence>
<dbReference type="EMBL" id="AGNL01044653">
    <property type="protein sequence ID" value="EJK49565.1"/>
    <property type="molecule type" value="Genomic_DNA"/>
</dbReference>
<evidence type="ECO:0000256" key="2">
    <source>
        <dbReference type="ARBA" id="ARBA00022837"/>
    </source>
</evidence>
<dbReference type="eggNOG" id="KOG0032">
    <property type="taxonomic scope" value="Eukaryota"/>
</dbReference>
<dbReference type="Pfam" id="PF13499">
    <property type="entry name" value="EF-hand_7"/>
    <property type="match status" value="2"/>
</dbReference>
<dbReference type="InterPro" id="IPR002048">
    <property type="entry name" value="EF_hand_dom"/>
</dbReference>
<comment type="caution">
    <text evidence="5">The sequence shown here is derived from an EMBL/GenBank/DDBJ whole genome shotgun (WGS) entry which is preliminary data.</text>
</comment>
<name>K0R911_THAOC</name>
<feature type="region of interest" description="Disordered" evidence="3">
    <location>
        <begin position="259"/>
        <end position="286"/>
    </location>
</feature>
<gene>
    <name evidence="5" type="ORF">THAOC_31541</name>
</gene>
<evidence type="ECO:0000313" key="6">
    <source>
        <dbReference type="Proteomes" id="UP000266841"/>
    </source>
</evidence>
<dbReference type="OrthoDB" id="189272at2759"/>
<feature type="domain" description="EF-hand" evidence="4">
    <location>
        <begin position="114"/>
        <end position="149"/>
    </location>
</feature>
<evidence type="ECO:0000256" key="1">
    <source>
        <dbReference type="ARBA" id="ARBA00022737"/>
    </source>
</evidence>
<feature type="compositionally biased region" description="Polar residues" evidence="3">
    <location>
        <begin position="272"/>
        <end position="286"/>
    </location>
</feature>
<dbReference type="Gene3D" id="1.10.238.10">
    <property type="entry name" value="EF-hand"/>
    <property type="match status" value="2"/>
</dbReference>
<feature type="region of interest" description="Disordered" evidence="3">
    <location>
        <begin position="1"/>
        <end position="46"/>
    </location>
</feature>
<proteinExistence type="predicted"/>
<dbReference type="CDD" id="cd00051">
    <property type="entry name" value="EFh"/>
    <property type="match status" value="1"/>
</dbReference>
<dbReference type="Proteomes" id="UP000266841">
    <property type="component" value="Unassembled WGS sequence"/>
</dbReference>
<keyword evidence="2" id="KW-0106">Calcium</keyword>
<dbReference type="InterPro" id="IPR011992">
    <property type="entry name" value="EF-hand-dom_pair"/>
</dbReference>
<dbReference type="PROSITE" id="PS50222">
    <property type="entry name" value="EF_HAND_2"/>
    <property type="match status" value="4"/>
</dbReference>
<feature type="compositionally biased region" description="Acidic residues" evidence="3">
    <location>
        <begin position="12"/>
        <end position="23"/>
    </location>
</feature>
<dbReference type="PROSITE" id="PS00018">
    <property type="entry name" value="EF_HAND_1"/>
    <property type="match status" value="1"/>
</dbReference>
<feature type="domain" description="EF-hand" evidence="4">
    <location>
        <begin position="222"/>
        <end position="254"/>
    </location>
</feature>
<evidence type="ECO:0000313" key="5">
    <source>
        <dbReference type="EMBL" id="EJK49565.1"/>
    </source>
</evidence>
<dbReference type="AlphaFoldDB" id="K0R911"/>
<dbReference type="InterPro" id="IPR018247">
    <property type="entry name" value="EF_Hand_1_Ca_BS"/>
</dbReference>
<protein>
    <recommendedName>
        <fullName evidence="4">EF-hand domain-containing protein</fullName>
    </recommendedName>
</protein>
<feature type="domain" description="EF-hand" evidence="4">
    <location>
        <begin position="150"/>
        <end position="185"/>
    </location>
</feature>
<accession>K0R911</accession>